<dbReference type="STRING" id="128403.WA1_45625"/>
<reference evidence="4 5" key="1">
    <citation type="journal article" date="2013" name="Genome Biol. Evol.">
        <title>Genomes of Stigonematalean cyanobacteria (subsection V) and the evolution of oxygenic photosynthesis from prokaryotes to plastids.</title>
        <authorList>
            <person name="Dagan T."/>
            <person name="Roettger M."/>
            <person name="Stucken K."/>
            <person name="Landan G."/>
            <person name="Koch R."/>
            <person name="Major P."/>
            <person name="Gould S.B."/>
            <person name="Goremykin V.V."/>
            <person name="Rippka R."/>
            <person name="Tandeau de Marsac N."/>
            <person name="Gugger M."/>
            <person name="Lockhart P.J."/>
            <person name="Allen J.F."/>
            <person name="Brune I."/>
            <person name="Maus I."/>
            <person name="Puhler A."/>
            <person name="Martin W.F."/>
        </authorList>
    </citation>
    <scope>NUCLEOTIDE SEQUENCE [LARGE SCALE GENOMIC DNA]</scope>
    <source>
        <strain evidence="4 5">PCC 7110</strain>
    </source>
</reference>
<evidence type="ECO:0000313" key="5">
    <source>
        <dbReference type="Proteomes" id="UP000076925"/>
    </source>
</evidence>
<keyword evidence="1" id="KW-0808">Transferase</keyword>
<protein>
    <recommendedName>
        <fullName evidence="3">Phthiocerol/phthiodiolone dimycocerosyl transferase C-terminal domain-containing protein</fullName>
    </recommendedName>
</protein>
<name>A0A139WWW8_9CYAN</name>
<comment type="caution">
    <text evidence="4">The sequence shown here is derived from an EMBL/GenBank/DDBJ whole genome shotgun (WGS) entry which is preliminary data.</text>
</comment>
<feature type="domain" description="Phthiocerol/phthiodiolone dimycocerosyl transferase C-terminal" evidence="3">
    <location>
        <begin position="5"/>
        <end position="149"/>
    </location>
</feature>
<proteinExistence type="predicted"/>
<dbReference type="GO" id="GO:0016746">
    <property type="term" value="F:acyltransferase activity"/>
    <property type="evidence" value="ECO:0007669"/>
    <property type="project" value="UniProtKB-KW"/>
</dbReference>
<keyword evidence="2" id="KW-0012">Acyltransferase</keyword>
<dbReference type="AlphaFoldDB" id="A0A139WWW8"/>
<dbReference type="SUPFAM" id="SSF52777">
    <property type="entry name" value="CoA-dependent acyltransferases"/>
    <property type="match status" value="1"/>
</dbReference>
<gene>
    <name evidence="4" type="ORF">WA1_45625</name>
</gene>
<dbReference type="Proteomes" id="UP000076925">
    <property type="component" value="Unassembled WGS sequence"/>
</dbReference>
<dbReference type="InterPro" id="IPR031641">
    <property type="entry name" value="PapA_C"/>
</dbReference>
<evidence type="ECO:0000313" key="4">
    <source>
        <dbReference type="EMBL" id="KYC36939.1"/>
    </source>
</evidence>
<dbReference type="PANTHER" id="PTHR28037">
    <property type="entry name" value="ALCOHOL O-ACETYLTRANSFERASE 1-RELATED"/>
    <property type="match status" value="1"/>
</dbReference>
<dbReference type="PANTHER" id="PTHR28037:SF1">
    <property type="entry name" value="ALCOHOL O-ACETYLTRANSFERASE 1-RELATED"/>
    <property type="match status" value="1"/>
</dbReference>
<evidence type="ECO:0000256" key="1">
    <source>
        <dbReference type="ARBA" id="ARBA00022679"/>
    </source>
</evidence>
<dbReference type="Gene3D" id="3.30.559.30">
    <property type="entry name" value="Nonribosomal peptide synthetase, condensation domain"/>
    <property type="match status" value="1"/>
</dbReference>
<organism evidence="4 5">
    <name type="scientific">Scytonema hofmannii PCC 7110</name>
    <dbReference type="NCBI Taxonomy" id="128403"/>
    <lineage>
        <taxon>Bacteria</taxon>
        <taxon>Bacillati</taxon>
        <taxon>Cyanobacteriota</taxon>
        <taxon>Cyanophyceae</taxon>
        <taxon>Nostocales</taxon>
        <taxon>Scytonemataceae</taxon>
        <taxon>Scytonema</taxon>
    </lineage>
</organism>
<keyword evidence="5" id="KW-1185">Reference proteome</keyword>
<dbReference type="InterPro" id="IPR052058">
    <property type="entry name" value="Alcohol_O-acetyltransferase"/>
</dbReference>
<dbReference type="EMBL" id="ANNX02000047">
    <property type="protein sequence ID" value="KYC36939.1"/>
    <property type="molecule type" value="Genomic_DNA"/>
</dbReference>
<evidence type="ECO:0000256" key="2">
    <source>
        <dbReference type="ARBA" id="ARBA00023315"/>
    </source>
</evidence>
<accession>A0A139WWW8</accession>
<evidence type="ECO:0000259" key="3">
    <source>
        <dbReference type="Pfam" id="PF16911"/>
    </source>
</evidence>
<dbReference type="Pfam" id="PF16911">
    <property type="entry name" value="PapA_C"/>
    <property type="match status" value="1"/>
</dbReference>
<sequence length="215" mass="24615">MLQKKLNKEITAQFVKLCRKERTTVQGALCAAMMLAVARQLQNRNKANLHLSCRSFVDLRKHLEPEVHRENLGTLASAITTLHNIDINTSFWNLARDVREQLKVGLRKEYLFSIVLMSKKIFEWLMYLSKKPIVTVGVTNIGRVDIFSDYGRFKLEEISFVPAQVFFSGNFNTAVTTFEDTMILNFMFVEPSISKETIETLVKDTIDCIINACNA</sequence>